<reference evidence="2" key="2">
    <citation type="submission" date="2015-06" db="UniProtKB">
        <authorList>
            <consortium name="EnsemblPlants"/>
        </authorList>
    </citation>
    <scope>IDENTIFICATION</scope>
    <source>
        <strain evidence="2">DM1-3 516 R44</strain>
    </source>
</reference>
<proteinExistence type="predicted"/>
<dbReference type="Proteomes" id="UP000011115">
    <property type="component" value="Unassembled WGS sequence"/>
</dbReference>
<dbReference type="SUPFAM" id="SSF81383">
    <property type="entry name" value="F-box domain"/>
    <property type="match status" value="1"/>
</dbReference>
<evidence type="ECO:0000256" key="1">
    <source>
        <dbReference type="SAM" id="MobiDB-lite"/>
    </source>
</evidence>
<sequence>MESEVSHLHQKRRKHTCPAPFSSSSIKDSNFKSGVLPEKFITKILLMLQVKHLLKFKRVSKSRLSLICSPEFVKIHLCRSANDIACHRLMLRFDSPENILKDCYVNSLFYDHVTRTIDVDYLPKISYESIKFVGSVAIEENDVFL</sequence>
<organism evidence="2 3">
    <name type="scientific">Solanum tuberosum</name>
    <name type="common">Potato</name>
    <dbReference type="NCBI Taxonomy" id="4113"/>
    <lineage>
        <taxon>Eukaryota</taxon>
        <taxon>Viridiplantae</taxon>
        <taxon>Streptophyta</taxon>
        <taxon>Embryophyta</taxon>
        <taxon>Tracheophyta</taxon>
        <taxon>Spermatophyta</taxon>
        <taxon>Magnoliopsida</taxon>
        <taxon>eudicotyledons</taxon>
        <taxon>Gunneridae</taxon>
        <taxon>Pentapetalae</taxon>
        <taxon>asterids</taxon>
        <taxon>lamiids</taxon>
        <taxon>Solanales</taxon>
        <taxon>Solanaceae</taxon>
        <taxon>Solanoideae</taxon>
        <taxon>Solaneae</taxon>
        <taxon>Solanum</taxon>
    </lineage>
</organism>
<evidence type="ECO:0000313" key="2">
    <source>
        <dbReference type="EnsemblPlants" id="PGSC0003DMT400095862"/>
    </source>
</evidence>
<dbReference type="Gramene" id="PGSC0003DMT400095862">
    <property type="protein sequence ID" value="PGSC0003DMT400095862"/>
    <property type="gene ID" value="PGSC0003DMG400045433"/>
</dbReference>
<dbReference type="PaxDb" id="4113-PGSC0003DMT400095862"/>
<accession>M1DX73</accession>
<reference evidence="3" key="1">
    <citation type="journal article" date="2011" name="Nature">
        <title>Genome sequence and analysis of the tuber crop potato.</title>
        <authorList>
            <consortium name="The Potato Genome Sequencing Consortium"/>
        </authorList>
    </citation>
    <scope>NUCLEOTIDE SEQUENCE [LARGE SCALE GENOMIC DNA]</scope>
    <source>
        <strain evidence="3">cv. DM1-3 516 R44</strain>
    </source>
</reference>
<dbReference type="InterPro" id="IPR036047">
    <property type="entry name" value="F-box-like_dom_sf"/>
</dbReference>
<protein>
    <submittedName>
        <fullName evidence="2">F-box domain-containing protein</fullName>
    </submittedName>
</protein>
<name>M1DX73_SOLTU</name>
<dbReference type="InParanoid" id="M1DX73"/>
<keyword evidence="3" id="KW-1185">Reference proteome</keyword>
<dbReference type="eggNOG" id="ENOG502QUVH">
    <property type="taxonomic scope" value="Eukaryota"/>
</dbReference>
<dbReference type="EnsemblPlants" id="PGSC0003DMT400095862">
    <property type="protein sequence ID" value="PGSC0003DMT400095862"/>
    <property type="gene ID" value="PGSC0003DMG400045433"/>
</dbReference>
<dbReference type="HOGENOM" id="CLU_149598_0_0_1"/>
<evidence type="ECO:0000313" key="3">
    <source>
        <dbReference type="Proteomes" id="UP000011115"/>
    </source>
</evidence>
<dbReference type="AlphaFoldDB" id="M1DX73"/>
<feature type="region of interest" description="Disordered" evidence="1">
    <location>
        <begin position="1"/>
        <end position="25"/>
    </location>
</feature>